<dbReference type="PANTHER" id="PTHR43133">
    <property type="entry name" value="RNA POLYMERASE ECF-TYPE SIGMA FACTO"/>
    <property type="match status" value="1"/>
</dbReference>
<dbReference type="InterPro" id="IPR007627">
    <property type="entry name" value="RNA_pol_sigma70_r2"/>
</dbReference>
<evidence type="ECO:0000259" key="6">
    <source>
        <dbReference type="Pfam" id="PF08281"/>
    </source>
</evidence>
<dbReference type="InterPro" id="IPR039425">
    <property type="entry name" value="RNA_pol_sigma-70-like"/>
</dbReference>
<dbReference type="SUPFAM" id="SSF88659">
    <property type="entry name" value="Sigma3 and sigma4 domains of RNA polymerase sigma factors"/>
    <property type="match status" value="1"/>
</dbReference>
<evidence type="ECO:0000259" key="5">
    <source>
        <dbReference type="Pfam" id="PF04542"/>
    </source>
</evidence>
<dbReference type="InterPro" id="IPR013324">
    <property type="entry name" value="RNA_pol_sigma_r3/r4-like"/>
</dbReference>
<dbReference type="RefSeq" id="WP_006384896.1">
    <property type="nucleotide sequence ID" value="NZ_CABIYZ010000006.1"/>
</dbReference>
<evidence type="ECO:0000256" key="1">
    <source>
        <dbReference type="ARBA" id="ARBA00010641"/>
    </source>
</evidence>
<dbReference type="KEGG" id="axx:ERS451415_02834"/>
<dbReference type="GO" id="GO:0016987">
    <property type="term" value="F:sigma factor activity"/>
    <property type="evidence" value="ECO:0007669"/>
    <property type="project" value="UniProtKB-KW"/>
</dbReference>
<evidence type="ECO:0000256" key="2">
    <source>
        <dbReference type="ARBA" id="ARBA00023015"/>
    </source>
</evidence>
<feature type="domain" description="RNA polymerase sigma factor 70 region 4 type 2" evidence="6">
    <location>
        <begin position="109"/>
        <end position="157"/>
    </location>
</feature>
<name>A0A0D6HKH3_ALCXX</name>
<dbReference type="PANTHER" id="PTHR43133:SF63">
    <property type="entry name" value="RNA POLYMERASE SIGMA FACTOR FECI-RELATED"/>
    <property type="match status" value="1"/>
</dbReference>
<dbReference type="InterPro" id="IPR013249">
    <property type="entry name" value="RNA_pol_sigma70_r4_t2"/>
</dbReference>
<dbReference type="AlphaFoldDB" id="A0A0D6HKH3"/>
<evidence type="ECO:0000256" key="3">
    <source>
        <dbReference type="ARBA" id="ARBA00023082"/>
    </source>
</evidence>
<dbReference type="InterPro" id="IPR013325">
    <property type="entry name" value="RNA_pol_sigma_r2"/>
</dbReference>
<dbReference type="Gene3D" id="1.10.10.10">
    <property type="entry name" value="Winged helix-like DNA-binding domain superfamily/Winged helix DNA-binding domain"/>
    <property type="match status" value="1"/>
</dbReference>
<dbReference type="EMBL" id="JAPZVI010000003">
    <property type="protein sequence ID" value="MCZ8401097.1"/>
    <property type="molecule type" value="Genomic_DNA"/>
</dbReference>
<feature type="domain" description="RNA polymerase sigma-70 region 2" evidence="5">
    <location>
        <begin position="17"/>
        <end position="78"/>
    </location>
</feature>
<dbReference type="NCBIfam" id="TIGR02937">
    <property type="entry name" value="sigma70-ECF"/>
    <property type="match status" value="1"/>
</dbReference>
<sequence>MMPSSLSVLRDFMLQRYDDLKARLTRRLGCPDLASDALQDTWLRLEGKEELGPVDSPGPYLMRMAVNVAVDQQRVENRRLTVAEAEVLLHIADPAPGPERIAEGRAELDALTRAMGELPARQRDILLAVRVEGLPQNDIAERLGVSLRTVERELRNAHEYCARRTRKLLSP</sequence>
<dbReference type="InterPro" id="IPR014284">
    <property type="entry name" value="RNA_pol_sigma-70_dom"/>
</dbReference>
<evidence type="ECO:0000313" key="7">
    <source>
        <dbReference type="EMBL" id="MCZ8401097.1"/>
    </source>
</evidence>
<keyword evidence="3" id="KW-0731">Sigma factor</keyword>
<dbReference type="InterPro" id="IPR036388">
    <property type="entry name" value="WH-like_DNA-bd_sf"/>
</dbReference>
<dbReference type="GO" id="GO:0003677">
    <property type="term" value="F:DNA binding"/>
    <property type="evidence" value="ECO:0007669"/>
    <property type="project" value="InterPro"/>
</dbReference>
<keyword evidence="4" id="KW-0804">Transcription</keyword>
<dbReference type="Pfam" id="PF04542">
    <property type="entry name" value="Sigma70_r2"/>
    <property type="match status" value="1"/>
</dbReference>
<dbReference type="eggNOG" id="COG1595">
    <property type="taxonomic scope" value="Bacteria"/>
</dbReference>
<dbReference type="Pfam" id="PF08281">
    <property type="entry name" value="Sigma70_r4_2"/>
    <property type="match status" value="1"/>
</dbReference>
<evidence type="ECO:0000256" key="4">
    <source>
        <dbReference type="ARBA" id="ARBA00023163"/>
    </source>
</evidence>
<proteinExistence type="inferred from homology"/>
<dbReference type="Proteomes" id="UP001141992">
    <property type="component" value="Unassembled WGS sequence"/>
</dbReference>
<accession>A0A0M7C9V8</accession>
<organism evidence="7 8">
    <name type="scientific">Alcaligenes xylosoxydans xylosoxydans</name>
    <name type="common">Achromobacter xylosoxidans</name>
    <dbReference type="NCBI Taxonomy" id="85698"/>
    <lineage>
        <taxon>Bacteria</taxon>
        <taxon>Pseudomonadati</taxon>
        <taxon>Pseudomonadota</taxon>
        <taxon>Betaproteobacteria</taxon>
        <taxon>Burkholderiales</taxon>
        <taxon>Alcaligenaceae</taxon>
        <taxon>Achromobacter</taxon>
    </lineage>
</organism>
<protein>
    <submittedName>
        <fullName evidence="7">RNA polymerase sigma factor</fullName>
    </submittedName>
</protein>
<comment type="caution">
    <text evidence="7">The sequence shown here is derived from an EMBL/GenBank/DDBJ whole genome shotgun (WGS) entry which is preliminary data.</text>
</comment>
<dbReference type="GO" id="GO:0006352">
    <property type="term" value="P:DNA-templated transcription initiation"/>
    <property type="evidence" value="ECO:0007669"/>
    <property type="project" value="InterPro"/>
</dbReference>
<gene>
    <name evidence="7" type="ORF">O9570_06555</name>
</gene>
<evidence type="ECO:0000313" key="8">
    <source>
        <dbReference type="Proteomes" id="UP001141992"/>
    </source>
</evidence>
<dbReference type="SUPFAM" id="SSF88946">
    <property type="entry name" value="Sigma2 domain of RNA polymerase sigma factors"/>
    <property type="match status" value="1"/>
</dbReference>
<keyword evidence="2" id="KW-0805">Transcription regulation</keyword>
<accession>A0A0D6HKH3</accession>
<reference evidence="7" key="1">
    <citation type="submission" date="2022-12" db="EMBL/GenBank/DDBJ databases">
        <authorList>
            <person name="Voronina O.L."/>
            <person name="Kunda M.S."/>
            <person name="Ryzhova N."/>
            <person name="Aksenova E.I."/>
        </authorList>
    </citation>
    <scope>NUCLEOTIDE SEQUENCE</scope>
    <source>
        <strain evidence="7">SCCH136:Ach223948</strain>
    </source>
</reference>
<dbReference type="Gene3D" id="1.10.1740.10">
    <property type="match status" value="1"/>
</dbReference>
<comment type="similarity">
    <text evidence="1">Belongs to the sigma-70 factor family. ECF subfamily.</text>
</comment>